<evidence type="ECO:0000313" key="1">
    <source>
        <dbReference type="EMBL" id="KAF9611069.1"/>
    </source>
</evidence>
<accession>A0A835I5P8</accession>
<sequence length="73" mass="8569">MFCLSEYMDYVDAMDSPRHLSFEQTIMDDAIYIDGNVVLGSPSSMTKIRSEETNVYMEEADVKLREFQKMRMQ</sequence>
<dbReference type="AlphaFoldDB" id="A0A835I5P8"/>
<name>A0A835I5P8_9MAGN</name>
<evidence type="ECO:0000313" key="2">
    <source>
        <dbReference type="Proteomes" id="UP000631114"/>
    </source>
</evidence>
<dbReference type="Proteomes" id="UP000631114">
    <property type="component" value="Unassembled WGS sequence"/>
</dbReference>
<gene>
    <name evidence="1" type="ORF">IFM89_026949</name>
</gene>
<protein>
    <submittedName>
        <fullName evidence="1">Uncharacterized protein</fullName>
    </submittedName>
</protein>
<organism evidence="1 2">
    <name type="scientific">Coptis chinensis</name>
    <dbReference type="NCBI Taxonomy" id="261450"/>
    <lineage>
        <taxon>Eukaryota</taxon>
        <taxon>Viridiplantae</taxon>
        <taxon>Streptophyta</taxon>
        <taxon>Embryophyta</taxon>
        <taxon>Tracheophyta</taxon>
        <taxon>Spermatophyta</taxon>
        <taxon>Magnoliopsida</taxon>
        <taxon>Ranunculales</taxon>
        <taxon>Ranunculaceae</taxon>
        <taxon>Coptidoideae</taxon>
        <taxon>Coptis</taxon>
    </lineage>
</organism>
<comment type="caution">
    <text evidence="1">The sequence shown here is derived from an EMBL/GenBank/DDBJ whole genome shotgun (WGS) entry which is preliminary data.</text>
</comment>
<proteinExistence type="predicted"/>
<reference evidence="1 2" key="1">
    <citation type="submission" date="2020-10" db="EMBL/GenBank/DDBJ databases">
        <title>The Coptis chinensis genome and diversification of protoberbering-type alkaloids.</title>
        <authorList>
            <person name="Wang B."/>
            <person name="Shu S."/>
            <person name="Song C."/>
            <person name="Liu Y."/>
        </authorList>
    </citation>
    <scope>NUCLEOTIDE SEQUENCE [LARGE SCALE GENOMIC DNA]</scope>
    <source>
        <strain evidence="1">HL-2020</strain>
        <tissue evidence="1">Leaf</tissue>
    </source>
</reference>
<keyword evidence="2" id="KW-1185">Reference proteome</keyword>
<dbReference type="EMBL" id="JADFTS010000004">
    <property type="protein sequence ID" value="KAF9611069.1"/>
    <property type="molecule type" value="Genomic_DNA"/>
</dbReference>